<dbReference type="EMBL" id="AGRJ01000188">
    <property type="protein sequence ID" value="EHO50268.1"/>
    <property type="molecule type" value="Genomic_DNA"/>
</dbReference>
<protein>
    <submittedName>
        <fullName evidence="2">Uncharacterized protein</fullName>
    </submittedName>
</protein>
<reference evidence="2 3" key="1">
    <citation type="submission" date="2011-09" db="EMBL/GenBank/DDBJ databases">
        <authorList>
            <person name="Weinstock G."/>
            <person name="Sodergren E."/>
            <person name="Clifton S."/>
            <person name="Fulton L."/>
            <person name="Fulton B."/>
            <person name="Courtney L."/>
            <person name="Fronick C."/>
            <person name="Harrison M."/>
            <person name="Strong C."/>
            <person name="Farmer C."/>
            <person name="Delahaunty K."/>
            <person name="Markovic C."/>
            <person name="Hall O."/>
            <person name="Minx P."/>
            <person name="Tomlinson C."/>
            <person name="Mitreva M."/>
            <person name="Hou S."/>
            <person name="Chen J."/>
            <person name="Wollam A."/>
            <person name="Pepin K.H."/>
            <person name="Johnson M."/>
            <person name="Bhonagiri V."/>
            <person name="Zhang X."/>
            <person name="Suruliraj S."/>
            <person name="Warren W."/>
            <person name="Chinwalla A."/>
            <person name="Mardis E.R."/>
            <person name="Wilson R.K."/>
        </authorList>
    </citation>
    <scope>NUCLEOTIDE SEQUENCE [LARGE SCALE GENOMIC DNA]</scope>
    <source>
        <strain evidence="2 3">F0435</strain>
    </source>
</reference>
<name>H1LHM8_9LACO</name>
<sequence>MVQENGNCDKYHFNCLWIYLMVIGMFLEKRIILQLYRYLGCAQ</sequence>
<comment type="caution">
    <text evidence="2">The sequence shown here is derived from an EMBL/GenBank/DDBJ whole genome shotgun (WGS) entry which is preliminary data.</text>
</comment>
<evidence type="ECO:0000256" key="1">
    <source>
        <dbReference type="SAM" id="Phobius"/>
    </source>
</evidence>
<dbReference type="HOGENOM" id="CLU_3235228_0_0_9"/>
<dbReference type="AlphaFoldDB" id="H1LHM8"/>
<keyword evidence="1" id="KW-0472">Membrane</keyword>
<evidence type="ECO:0000313" key="3">
    <source>
        <dbReference type="Proteomes" id="UP000005025"/>
    </source>
</evidence>
<accession>H1LHM8</accession>
<proteinExistence type="predicted"/>
<organism evidence="2 3">
    <name type="scientific">Lentilactobacillus kisonensis F0435</name>
    <dbReference type="NCBI Taxonomy" id="797516"/>
    <lineage>
        <taxon>Bacteria</taxon>
        <taxon>Bacillati</taxon>
        <taxon>Bacillota</taxon>
        <taxon>Bacilli</taxon>
        <taxon>Lactobacillales</taxon>
        <taxon>Lactobacillaceae</taxon>
        <taxon>Lentilactobacillus</taxon>
    </lineage>
</organism>
<keyword evidence="1" id="KW-0812">Transmembrane</keyword>
<feature type="transmembrane region" description="Helical" evidence="1">
    <location>
        <begin position="16"/>
        <end position="33"/>
    </location>
</feature>
<dbReference type="Proteomes" id="UP000005025">
    <property type="component" value="Unassembled WGS sequence"/>
</dbReference>
<evidence type="ECO:0000313" key="2">
    <source>
        <dbReference type="EMBL" id="EHO50268.1"/>
    </source>
</evidence>
<keyword evidence="1" id="KW-1133">Transmembrane helix</keyword>
<dbReference type="STRING" id="797516.HMPREF9104_02119"/>
<gene>
    <name evidence="2" type="ORF">HMPREF9104_02119</name>
</gene>